<dbReference type="FunFam" id="1.10.10.60:FF:000121">
    <property type="entry name" value="Myb transcription factor"/>
    <property type="match status" value="1"/>
</dbReference>
<dbReference type="OrthoDB" id="2143914at2759"/>
<dbReference type="CDD" id="cd00167">
    <property type="entry name" value="SANT"/>
    <property type="match status" value="2"/>
</dbReference>
<evidence type="ECO:0000256" key="1">
    <source>
        <dbReference type="ARBA" id="ARBA00004123"/>
    </source>
</evidence>
<evidence type="ECO:0000256" key="6">
    <source>
        <dbReference type="ARBA" id="ARBA00023242"/>
    </source>
</evidence>
<dbReference type="EMBL" id="CAEKKB010000006">
    <property type="protein sequence ID" value="CAB4312552.1"/>
    <property type="molecule type" value="Genomic_DNA"/>
</dbReference>
<feature type="region of interest" description="Disordered" evidence="7">
    <location>
        <begin position="1"/>
        <end position="20"/>
    </location>
</feature>
<evidence type="ECO:0000256" key="7">
    <source>
        <dbReference type="SAM" id="MobiDB-lite"/>
    </source>
</evidence>
<dbReference type="PANTHER" id="PTHR47994:SF5">
    <property type="entry name" value="F14D16.11-RELATED"/>
    <property type="match status" value="1"/>
</dbReference>
<evidence type="ECO:0000313" key="11">
    <source>
        <dbReference type="EMBL" id="CAB4312552.1"/>
    </source>
</evidence>
<dbReference type="SUPFAM" id="SSF46689">
    <property type="entry name" value="Homeodomain-like"/>
    <property type="match status" value="1"/>
</dbReference>
<keyword evidence="2" id="KW-0677">Repeat</keyword>
<feature type="domain" description="Myb-like" evidence="8">
    <location>
        <begin position="107"/>
        <end position="157"/>
    </location>
</feature>
<dbReference type="Pfam" id="PF00249">
    <property type="entry name" value="Myb_DNA-binding"/>
    <property type="match status" value="2"/>
</dbReference>
<feature type="region of interest" description="Disordered" evidence="7">
    <location>
        <begin position="25"/>
        <end position="48"/>
    </location>
</feature>
<keyword evidence="4" id="KW-0238">DNA-binding</keyword>
<dbReference type="AlphaFoldDB" id="A0A6J5XKM8"/>
<keyword evidence="6" id="KW-0539">Nucleus</keyword>
<keyword evidence="3" id="KW-0805">Transcription regulation</keyword>
<dbReference type="InterPro" id="IPR015495">
    <property type="entry name" value="Myb_TF_plants"/>
</dbReference>
<protein>
    <submittedName>
        <fullName evidence="11">Uncharacterized protein</fullName>
    </submittedName>
</protein>
<comment type="subcellular location">
    <subcellularLocation>
        <location evidence="1">Nucleus</location>
    </subcellularLocation>
</comment>
<evidence type="ECO:0000256" key="4">
    <source>
        <dbReference type="ARBA" id="ARBA00023125"/>
    </source>
</evidence>
<dbReference type="PROSITE" id="PS50090">
    <property type="entry name" value="MYB_LIKE"/>
    <property type="match status" value="2"/>
</dbReference>
<feature type="compositionally biased region" description="Low complexity" evidence="7">
    <location>
        <begin position="232"/>
        <end position="245"/>
    </location>
</feature>
<feature type="compositionally biased region" description="Polar residues" evidence="7">
    <location>
        <begin position="199"/>
        <end position="208"/>
    </location>
</feature>
<proteinExistence type="predicted"/>
<sequence length="401" mass="42701">MRNPSSSSSSSSSKAAAAAAAAATATSIPTKITSSSSSKAAGTSGGSKTPCCIKVGLKRGPWTPEEDELLSNYINKEGEGRWRTLPKRAGLLRCGKSCRLRWMNYLRPSVKRGQIAPDEEDLILRLHRLLGNRWSLIAGRIPGRTDNEIKNYWNTHLSKKLISQGIDPRTHKPLNPDIHSSATVVAAADMDNNINKAATVSSSKTNRFSSNTNPSPPPTSEPSEPLAHHRGAAPNTNGNNGNIVTNIANKENGYLVDDQELGTMVHGYANMTTSDHASAAAMGTLSLRSNGSNHGGALLGGNEEDDDMNCCADDVFSSFLNSLINEDPFAGQHHLQQQVLLQNGNNAHNAAAVDGSDHHVPLISSGAGATAPSTFGWESAVLMSSAFIQNDHHRVLNDQTE</sequence>
<keyword evidence="13" id="KW-1185">Reference proteome</keyword>
<evidence type="ECO:0000256" key="3">
    <source>
        <dbReference type="ARBA" id="ARBA00023015"/>
    </source>
</evidence>
<evidence type="ECO:0000256" key="5">
    <source>
        <dbReference type="ARBA" id="ARBA00023163"/>
    </source>
</evidence>
<dbReference type="Proteomes" id="UP000507245">
    <property type="component" value="Unassembled WGS sequence"/>
</dbReference>
<dbReference type="SMART" id="SM00717">
    <property type="entry name" value="SANT"/>
    <property type="match status" value="2"/>
</dbReference>
<feature type="region of interest" description="Disordered" evidence="7">
    <location>
        <begin position="199"/>
        <end position="245"/>
    </location>
</feature>
<evidence type="ECO:0000313" key="13">
    <source>
        <dbReference type="Proteomes" id="UP000507245"/>
    </source>
</evidence>
<dbReference type="EMBL" id="CAEKDK010000006">
    <property type="protein sequence ID" value="CAB4281654.1"/>
    <property type="molecule type" value="Genomic_DNA"/>
</dbReference>
<dbReference type="Proteomes" id="UP000507222">
    <property type="component" value="Unassembled WGS sequence"/>
</dbReference>
<dbReference type="FunFam" id="1.10.10.60:FF:000254">
    <property type="entry name" value="transcription repressor MYB5-like"/>
    <property type="match status" value="1"/>
</dbReference>
<evidence type="ECO:0000259" key="8">
    <source>
        <dbReference type="PROSITE" id="PS50090"/>
    </source>
</evidence>
<evidence type="ECO:0000256" key="2">
    <source>
        <dbReference type="ARBA" id="ARBA00022737"/>
    </source>
</evidence>
<gene>
    <name evidence="10" type="ORF">CURHAP_LOCUS34779</name>
    <name evidence="11" type="ORF">ORAREDHAP_LOCUS35017</name>
</gene>
<keyword evidence="5" id="KW-0804">Transcription</keyword>
<dbReference type="InterPro" id="IPR001005">
    <property type="entry name" value="SANT/Myb"/>
</dbReference>
<evidence type="ECO:0000259" key="9">
    <source>
        <dbReference type="PROSITE" id="PS51294"/>
    </source>
</evidence>
<feature type="domain" description="HTH myb-type" evidence="9">
    <location>
        <begin position="107"/>
        <end position="161"/>
    </location>
</feature>
<feature type="domain" description="Myb-like" evidence="8">
    <location>
        <begin position="54"/>
        <end position="106"/>
    </location>
</feature>
<name>A0A6J5XKM8_PRUAR</name>
<feature type="domain" description="HTH myb-type" evidence="9">
    <location>
        <begin position="54"/>
        <end position="106"/>
    </location>
</feature>
<dbReference type="GO" id="GO:0005634">
    <property type="term" value="C:nucleus"/>
    <property type="evidence" value="ECO:0007669"/>
    <property type="project" value="UniProtKB-SubCell"/>
</dbReference>
<dbReference type="Gene3D" id="1.10.10.60">
    <property type="entry name" value="Homeodomain-like"/>
    <property type="match status" value="2"/>
</dbReference>
<organism evidence="11 13">
    <name type="scientific">Prunus armeniaca</name>
    <name type="common">Apricot</name>
    <name type="synonym">Armeniaca vulgaris</name>
    <dbReference type="NCBI Taxonomy" id="36596"/>
    <lineage>
        <taxon>Eukaryota</taxon>
        <taxon>Viridiplantae</taxon>
        <taxon>Streptophyta</taxon>
        <taxon>Embryophyta</taxon>
        <taxon>Tracheophyta</taxon>
        <taxon>Spermatophyta</taxon>
        <taxon>Magnoliopsida</taxon>
        <taxon>eudicotyledons</taxon>
        <taxon>Gunneridae</taxon>
        <taxon>Pentapetalae</taxon>
        <taxon>rosids</taxon>
        <taxon>fabids</taxon>
        <taxon>Rosales</taxon>
        <taxon>Rosaceae</taxon>
        <taxon>Amygdaloideae</taxon>
        <taxon>Amygdaleae</taxon>
        <taxon>Prunus</taxon>
    </lineage>
</organism>
<dbReference type="GO" id="GO:0003677">
    <property type="term" value="F:DNA binding"/>
    <property type="evidence" value="ECO:0007669"/>
    <property type="project" value="UniProtKB-KW"/>
</dbReference>
<dbReference type="InterPro" id="IPR009057">
    <property type="entry name" value="Homeodomain-like_sf"/>
</dbReference>
<dbReference type="PROSITE" id="PS51294">
    <property type="entry name" value="HTH_MYB"/>
    <property type="match status" value="2"/>
</dbReference>
<evidence type="ECO:0000313" key="10">
    <source>
        <dbReference type="EMBL" id="CAB4281654.1"/>
    </source>
</evidence>
<reference evidence="11 12" key="2">
    <citation type="submission" date="2020-05" db="EMBL/GenBank/DDBJ databases">
        <authorList>
            <person name="Campoy J."/>
            <person name="Schneeberger K."/>
            <person name="Spophaly S."/>
        </authorList>
    </citation>
    <scope>NUCLEOTIDE SEQUENCE [LARGE SCALE GENOMIC DNA]</scope>
    <source>
        <strain evidence="11">PruArmRojPasFocal</strain>
    </source>
</reference>
<reference evidence="13" key="1">
    <citation type="journal article" date="2020" name="Genome Biol.">
        <title>Gamete binning: chromosome-level and haplotype-resolved genome assembly enabled by high-throughput single-cell sequencing of gamete genomes.</title>
        <authorList>
            <person name="Campoy J.A."/>
            <person name="Sun H."/>
            <person name="Goel M."/>
            <person name="Jiao W.-B."/>
            <person name="Folz-Donahue K."/>
            <person name="Wang N."/>
            <person name="Rubio M."/>
            <person name="Liu C."/>
            <person name="Kukat C."/>
            <person name="Ruiz D."/>
            <person name="Huettel B."/>
            <person name="Schneeberger K."/>
        </authorList>
    </citation>
    <scope>NUCLEOTIDE SEQUENCE [LARGE SCALE GENOMIC DNA]</scope>
    <source>
        <strain evidence="13">cv. Rojo Pasion</strain>
    </source>
</reference>
<evidence type="ECO:0000313" key="12">
    <source>
        <dbReference type="Proteomes" id="UP000507222"/>
    </source>
</evidence>
<accession>A0A6J5XKM8</accession>
<dbReference type="InterPro" id="IPR017930">
    <property type="entry name" value="Myb_dom"/>
</dbReference>
<dbReference type="PANTHER" id="PTHR47994">
    <property type="entry name" value="F14D16.11-RELATED"/>
    <property type="match status" value="1"/>
</dbReference>